<dbReference type="AlphaFoldDB" id="W9Y7A0"/>
<dbReference type="HOGENOM" id="CLU_2293249_0_0_1"/>
<evidence type="ECO:0000313" key="2">
    <source>
        <dbReference type="EMBL" id="EXJ88722.1"/>
    </source>
</evidence>
<feature type="compositionally biased region" description="Basic and acidic residues" evidence="1">
    <location>
        <begin position="56"/>
        <end position="65"/>
    </location>
</feature>
<protein>
    <submittedName>
        <fullName evidence="2">Uncharacterized protein</fullName>
    </submittedName>
</protein>
<keyword evidence="3" id="KW-1185">Reference proteome</keyword>
<feature type="region of interest" description="Disordered" evidence="1">
    <location>
        <begin position="1"/>
        <end position="103"/>
    </location>
</feature>
<gene>
    <name evidence="2" type="ORF">A1O1_05654</name>
</gene>
<feature type="compositionally biased region" description="Polar residues" evidence="1">
    <location>
        <begin position="8"/>
        <end position="22"/>
    </location>
</feature>
<dbReference type="GeneID" id="19160527"/>
<dbReference type="OrthoDB" id="4141829at2759"/>
<accession>W9Y7A0</accession>
<sequence length="103" mass="11180">MCFRTEINDPTQQPVRISQSEVTGEDGKQVSSASGQTEDGKKEQSNVAGHSKGHKTHEAMSDTEIKPATTSETARPVRTDRMRRRGNTSSMLALSMDFGASPV</sequence>
<dbReference type="RefSeq" id="XP_007724728.1">
    <property type="nucleotide sequence ID" value="XM_007726538.1"/>
</dbReference>
<dbReference type="EMBL" id="AMWN01000004">
    <property type="protein sequence ID" value="EXJ88722.1"/>
    <property type="molecule type" value="Genomic_DNA"/>
</dbReference>
<evidence type="ECO:0000256" key="1">
    <source>
        <dbReference type="SAM" id="MobiDB-lite"/>
    </source>
</evidence>
<name>W9Y7A0_9EURO</name>
<evidence type="ECO:0000313" key="3">
    <source>
        <dbReference type="Proteomes" id="UP000019484"/>
    </source>
</evidence>
<comment type="caution">
    <text evidence="2">The sequence shown here is derived from an EMBL/GenBank/DDBJ whole genome shotgun (WGS) entry which is preliminary data.</text>
</comment>
<reference evidence="2 3" key="1">
    <citation type="submission" date="2013-03" db="EMBL/GenBank/DDBJ databases">
        <title>The Genome Sequence of Capronia coronata CBS 617.96.</title>
        <authorList>
            <consortium name="The Broad Institute Genomics Platform"/>
            <person name="Cuomo C."/>
            <person name="de Hoog S."/>
            <person name="Gorbushina A."/>
            <person name="Walker B."/>
            <person name="Young S.K."/>
            <person name="Zeng Q."/>
            <person name="Gargeya S."/>
            <person name="Fitzgerald M."/>
            <person name="Haas B."/>
            <person name="Abouelleil A."/>
            <person name="Allen A.W."/>
            <person name="Alvarado L."/>
            <person name="Arachchi H.M."/>
            <person name="Berlin A.M."/>
            <person name="Chapman S.B."/>
            <person name="Gainer-Dewar J."/>
            <person name="Goldberg J."/>
            <person name="Griggs A."/>
            <person name="Gujja S."/>
            <person name="Hansen M."/>
            <person name="Howarth C."/>
            <person name="Imamovic A."/>
            <person name="Ireland A."/>
            <person name="Larimer J."/>
            <person name="McCowan C."/>
            <person name="Murphy C."/>
            <person name="Pearson M."/>
            <person name="Poon T.W."/>
            <person name="Priest M."/>
            <person name="Roberts A."/>
            <person name="Saif S."/>
            <person name="Shea T."/>
            <person name="Sisk P."/>
            <person name="Sykes S."/>
            <person name="Wortman J."/>
            <person name="Nusbaum C."/>
            <person name="Birren B."/>
        </authorList>
    </citation>
    <scope>NUCLEOTIDE SEQUENCE [LARGE SCALE GENOMIC DNA]</scope>
    <source>
        <strain evidence="2 3">CBS 617.96</strain>
    </source>
</reference>
<proteinExistence type="predicted"/>
<dbReference type="Proteomes" id="UP000019484">
    <property type="component" value="Unassembled WGS sequence"/>
</dbReference>
<organism evidence="2 3">
    <name type="scientific">Capronia coronata CBS 617.96</name>
    <dbReference type="NCBI Taxonomy" id="1182541"/>
    <lineage>
        <taxon>Eukaryota</taxon>
        <taxon>Fungi</taxon>
        <taxon>Dikarya</taxon>
        <taxon>Ascomycota</taxon>
        <taxon>Pezizomycotina</taxon>
        <taxon>Eurotiomycetes</taxon>
        <taxon>Chaetothyriomycetidae</taxon>
        <taxon>Chaetothyriales</taxon>
        <taxon>Herpotrichiellaceae</taxon>
        <taxon>Capronia</taxon>
    </lineage>
</organism>